<dbReference type="SUPFAM" id="SSF46548">
    <property type="entry name" value="alpha-helical ferredoxin"/>
    <property type="match status" value="1"/>
</dbReference>
<evidence type="ECO:0000256" key="18">
    <source>
        <dbReference type="ARBA" id="ARBA00045022"/>
    </source>
</evidence>
<comment type="cofactor">
    <cofactor evidence="2">
        <name>[4Fe-4S] cluster</name>
        <dbReference type="ChEBI" id="CHEBI:49883"/>
    </cofactor>
</comment>
<comment type="cofactor">
    <cofactor evidence="1">
        <name>[3Fe-4S] cluster</name>
        <dbReference type="ChEBI" id="CHEBI:21137"/>
    </cofactor>
</comment>
<accession>W5MM14</accession>
<dbReference type="AlphaFoldDB" id="W5MM14"/>
<dbReference type="InterPro" id="IPR001041">
    <property type="entry name" value="2Fe-2S_ferredoxin-type"/>
</dbReference>
<dbReference type="PROSITE" id="PS00197">
    <property type="entry name" value="2FE2S_FER_1"/>
    <property type="match status" value="1"/>
</dbReference>
<evidence type="ECO:0000256" key="1">
    <source>
        <dbReference type="ARBA" id="ARBA00001927"/>
    </source>
</evidence>
<keyword evidence="10" id="KW-0001">2Fe-2S</keyword>
<dbReference type="NCBIfam" id="TIGR00384">
    <property type="entry name" value="dhsB"/>
    <property type="match status" value="1"/>
</dbReference>
<dbReference type="Gene3D" id="3.10.20.30">
    <property type="match status" value="1"/>
</dbReference>
<dbReference type="PANTHER" id="PTHR11921:SF29">
    <property type="entry name" value="SUCCINATE DEHYDROGENASE [UBIQUINONE] IRON-SULFUR SUBUNIT, MITOCHONDRIAL"/>
    <property type="match status" value="1"/>
</dbReference>
<dbReference type="InterPro" id="IPR036010">
    <property type="entry name" value="2Fe-2S_ferredoxin-like_sf"/>
</dbReference>
<dbReference type="GO" id="GO:0006099">
    <property type="term" value="P:tricarboxylic acid cycle"/>
    <property type="evidence" value="ECO:0007669"/>
    <property type="project" value="UniProtKB-UniPathway"/>
</dbReference>
<reference evidence="23" key="1">
    <citation type="submission" date="2011-12" db="EMBL/GenBank/DDBJ databases">
        <title>The Draft Genome of Lepisosteus oculatus.</title>
        <authorList>
            <consortium name="The Broad Institute Genome Assembly &amp; Analysis Group"/>
            <consortium name="Computational R&amp;D Group"/>
            <consortium name="and Sequencing Platform"/>
            <person name="Di Palma F."/>
            <person name="Alfoldi J."/>
            <person name="Johnson J."/>
            <person name="Berlin A."/>
            <person name="Gnerre S."/>
            <person name="Jaffe D."/>
            <person name="MacCallum I."/>
            <person name="Young S."/>
            <person name="Walker B.J."/>
            <person name="Lander E.S."/>
            <person name="Lindblad-Toh K."/>
        </authorList>
    </citation>
    <scope>NUCLEOTIDE SEQUENCE [LARGE SCALE GENOMIC DNA]</scope>
</reference>
<reference evidence="22" key="2">
    <citation type="submission" date="2025-08" db="UniProtKB">
        <authorList>
            <consortium name="Ensembl"/>
        </authorList>
    </citation>
    <scope>IDENTIFICATION</scope>
</reference>
<dbReference type="eggNOG" id="KOG3049">
    <property type="taxonomic scope" value="Eukaryota"/>
</dbReference>
<dbReference type="InterPro" id="IPR009051">
    <property type="entry name" value="Helical_ferredxn"/>
</dbReference>
<keyword evidence="8" id="KW-0004">4Fe-4S</keyword>
<keyword evidence="15" id="KW-0003">3Fe-4S</keyword>
<evidence type="ECO:0000256" key="10">
    <source>
        <dbReference type="ARBA" id="ARBA00022714"/>
    </source>
</evidence>
<keyword evidence="13" id="KW-0408">Iron</keyword>
<dbReference type="HOGENOM" id="CLU_044838_0_1_1"/>
<dbReference type="EMBL" id="AHAT01009975">
    <property type="status" value="NOT_ANNOTATED_CDS"/>
    <property type="molecule type" value="Genomic_DNA"/>
</dbReference>
<dbReference type="CDD" id="cd00207">
    <property type="entry name" value="fer2"/>
    <property type="match status" value="1"/>
</dbReference>
<evidence type="ECO:0000256" key="9">
    <source>
        <dbReference type="ARBA" id="ARBA00022532"/>
    </source>
</evidence>
<dbReference type="GO" id="GO:0008177">
    <property type="term" value="F:succinate dehydrogenase (quinone) activity"/>
    <property type="evidence" value="ECO:0007669"/>
    <property type="project" value="UniProtKB-EC"/>
</dbReference>
<comment type="catalytic activity">
    <reaction evidence="20">
        <text>a quinone + succinate = fumarate + a quinol</text>
        <dbReference type="Rhea" id="RHEA:40523"/>
        <dbReference type="ChEBI" id="CHEBI:24646"/>
        <dbReference type="ChEBI" id="CHEBI:29806"/>
        <dbReference type="ChEBI" id="CHEBI:30031"/>
        <dbReference type="ChEBI" id="CHEBI:132124"/>
        <dbReference type="EC" id="1.3.5.1"/>
    </reaction>
</comment>
<dbReference type="SUPFAM" id="SSF54292">
    <property type="entry name" value="2Fe-2S ferredoxin-like"/>
    <property type="match status" value="1"/>
</dbReference>
<comment type="function">
    <text evidence="19">Iron-sulfur protein (IP) subunit of the succinate dehydrogenase complex (mitochondrial respiratory chain complex II), responsible for transferring electrons from succinate to ubiquinone (coenzyme Q). SDH also oxidizes malate to the non-canonical enol form of oxaloacetate, enol-oxaloacetate. Enol-oxaloacetate, which is a potent inhibitor of the succinate dehydrogenase activity, is further isomerized into keto-oxaloacetate.</text>
</comment>
<evidence type="ECO:0000256" key="15">
    <source>
        <dbReference type="ARBA" id="ARBA00023291"/>
    </source>
</evidence>
<evidence type="ECO:0000256" key="2">
    <source>
        <dbReference type="ARBA" id="ARBA00001966"/>
    </source>
</evidence>
<dbReference type="InterPro" id="IPR004489">
    <property type="entry name" value="Succ_DH/fum_Rdtase_Fe-S"/>
</dbReference>
<dbReference type="PANTHER" id="PTHR11921">
    <property type="entry name" value="SUCCINATE DEHYDROGENASE IRON-SULFUR PROTEIN"/>
    <property type="match status" value="1"/>
</dbReference>
<evidence type="ECO:0000256" key="19">
    <source>
        <dbReference type="ARBA" id="ARBA00046167"/>
    </source>
</evidence>
<dbReference type="InParanoid" id="W5MM14"/>
<dbReference type="PROSITE" id="PS51085">
    <property type="entry name" value="2FE2S_FER_2"/>
    <property type="match status" value="1"/>
</dbReference>
<evidence type="ECO:0000313" key="22">
    <source>
        <dbReference type="Ensembl" id="ENSLOCP00000009423.1"/>
    </source>
</evidence>
<dbReference type="GO" id="GO:0031966">
    <property type="term" value="C:mitochondrial membrane"/>
    <property type="evidence" value="ECO:0000318"/>
    <property type="project" value="GO_Central"/>
</dbReference>
<evidence type="ECO:0000256" key="6">
    <source>
        <dbReference type="ARBA" id="ARBA00012792"/>
    </source>
</evidence>
<sequence length="246" mass="27588">MSAVCFSLRSGSVLVPALKLARGAQTAAAPAQAAAARLKRFAIYRWDPDKPGDKPRMQTYEVDLNSCGPMVLDALIKIKNEQDPTLTFRRSCREGICGSCAMNINGGNTLACTNKIDANAARVTKIYPLPHMYVVKDLVPDLSNFYAQYKSIEPFLKKRDESQQGKAQYLQSVEDRQKLAYRWMIDSRDDFTEERLSKLQDPFSLYRCHTIMNCTKTCPKGLNPGKAIAEIKKMMATYKEKKSAVA</sequence>
<protein>
    <recommendedName>
        <fullName evidence="7">Succinate dehydrogenase [ubiquinone] iron-sulfur subunit, mitochondrial</fullName>
        <ecNumber evidence="6">1.3.5.1</ecNumber>
    </recommendedName>
    <alternativeName>
        <fullName evidence="16">Iron-sulfur subunit of complex II</fullName>
    </alternativeName>
    <alternativeName>
        <fullName evidence="18">Malate dehydrogenase [quinone] iron-sulfur subunit</fullName>
    </alternativeName>
</protein>
<evidence type="ECO:0000313" key="23">
    <source>
        <dbReference type="Proteomes" id="UP000018468"/>
    </source>
</evidence>
<evidence type="ECO:0000256" key="20">
    <source>
        <dbReference type="ARBA" id="ARBA00049220"/>
    </source>
</evidence>
<dbReference type="GO" id="GO:0009055">
    <property type="term" value="F:electron transfer activity"/>
    <property type="evidence" value="ECO:0007669"/>
    <property type="project" value="InterPro"/>
</dbReference>
<dbReference type="GeneTree" id="ENSGT00390000013558"/>
<evidence type="ECO:0000256" key="3">
    <source>
        <dbReference type="ARBA" id="ARBA00004443"/>
    </source>
</evidence>
<dbReference type="GO" id="GO:0051538">
    <property type="term" value="F:3 iron, 4 sulfur cluster binding"/>
    <property type="evidence" value="ECO:0007669"/>
    <property type="project" value="UniProtKB-KW"/>
</dbReference>
<dbReference type="InterPro" id="IPR012675">
    <property type="entry name" value="Beta-grasp_dom_sf"/>
</dbReference>
<dbReference type="EC" id="1.3.5.1" evidence="6"/>
<dbReference type="Bgee" id="ENSLOCG00000007761">
    <property type="expression patterns" value="Expressed in muscle tissue and 13 other cell types or tissues"/>
</dbReference>
<reference evidence="22" key="3">
    <citation type="submission" date="2025-09" db="UniProtKB">
        <authorList>
            <consortium name="Ensembl"/>
        </authorList>
    </citation>
    <scope>IDENTIFICATION</scope>
</reference>
<evidence type="ECO:0000256" key="16">
    <source>
        <dbReference type="ARBA" id="ARBA00033304"/>
    </source>
</evidence>
<evidence type="ECO:0000259" key="21">
    <source>
        <dbReference type="PROSITE" id="PS51085"/>
    </source>
</evidence>
<evidence type="ECO:0000256" key="13">
    <source>
        <dbReference type="ARBA" id="ARBA00023004"/>
    </source>
</evidence>
<dbReference type="GO" id="GO:0009060">
    <property type="term" value="P:aerobic respiration"/>
    <property type="evidence" value="ECO:0000318"/>
    <property type="project" value="GO_Central"/>
</dbReference>
<comment type="similarity">
    <text evidence="5">Belongs to the succinate dehydrogenase/fumarate reductase iron-sulfur protein family.</text>
</comment>
<dbReference type="InterPro" id="IPR006058">
    <property type="entry name" value="2Fe2S_fd_BS"/>
</dbReference>
<name>W5MM14_LEPOC</name>
<dbReference type="GO" id="GO:0005743">
    <property type="term" value="C:mitochondrial inner membrane"/>
    <property type="evidence" value="ECO:0007669"/>
    <property type="project" value="UniProtKB-SubCell"/>
</dbReference>
<dbReference type="FunFam" id="3.10.20.30:FF:000007">
    <property type="entry name" value="Succinate dehydrogenase [ubiquinone] iron-sulfur subunit, mitochondrial"/>
    <property type="match status" value="1"/>
</dbReference>
<keyword evidence="11" id="KW-0479">Metal-binding</keyword>
<evidence type="ECO:0000256" key="14">
    <source>
        <dbReference type="ARBA" id="ARBA00023014"/>
    </source>
</evidence>
<evidence type="ECO:0000256" key="12">
    <source>
        <dbReference type="ARBA" id="ARBA00023002"/>
    </source>
</evidence>
<comment type="cofactor">
    <cofactor evidence="17">
        <name>[2Fe-2S] cluster</name>
        <dbReference type="ChEBI" id="CHEBI:190135"/>
    </cofactor>
</comment>
<keyword evidence="12" id="KW-0560">Oxidoreductase</keyword>
<keyword evidence="23" id="KW-1185">Reference proteome</keyword>
<dbReference type="EMBL" id="AHAT01009976">
    <property type="status" value="NOT_ANNOTATED_CDS"/>
    <property type="molecule type" value="Genomic_DNA"/>
</dbReference>
<dbReference type="Proteomes" id="UP000018468">
    <property type="component" value="Linkage group LG25"/>
</dbReference>
<keyword evidence="9" id="KW-0816">Tricarboxylic acid cycle</keyword>
<dbReference type="STRING" id="7918.ENSLOCP00000009423"/>
<comment type="subcellular location">
    <subcellularLocation>
        <location evidence="3">Mitochondrion inner membrane</location>
        <topology evidence="3">Peripheral membrane protein</topology>
        <orientation evidence="3">Matrix side</orientation>
    </subcellularLocation>
</comment>
<dbReference type="GO" id="GO:0046872">
    <property type="term" value="F:metal ion binding"/>
    <property type="evidence" value="ECO:0007669"/>
    <property type="project" value="UniProtKB-KW"/>
</dbReference>
<dbReference type="OMA" id="DGQYFGP"/>
<dbReference type="InterPro" id="IPR050573">
    <property type="entry name" value="SDH/FRD_Iron-Sulfur"/>
</dbReference>
<dbReference type="Pfam" id="PF13085">
    <property type="entry name" value="Fer2_3"/>
    <property type="match status" value="1"/>
</dbReference>
<evidence type="ECO:0000256" key="4">
    <source>
        <dbReference type="ARBA" id="ARBA00004788"/>
    </source>
</evidence>
<dbReference type="FunCoup" id="W5MM14">
    <property type="interactions" value="1738"/>
</dbReference>
<dbReference type="GO" id="GO:0051537">
    <property type="term" value="F:2 iron, 2 sulfur cluster binding"/>
    <property type="evidence" value="ECO:0007669"/>
    <property type="project" value="UniProtKB-KW"/>
</dbReference>
<keyword evidence="14" id="KW-0411">Iron-sulfur</keyword>
<comment type="pathway">
    <text evidence="4">Carbohydrate metabolism; tricarboxylic acid cycle; fumarate from succinate (eukaryal route): step 1/1.</text>
</comment>
<evidence type="ECO:0000256" key="5">
    <source>
        <dbReference type="ARBA" id="ARBA00009433"/>
    </source>
</evidence>
<dbReference type="GO" id="GO:0022904">
    <property type="term" value="P:respiratory electron transport chain"/>
    <property type="evidence" value="ECO:0000318"/>
    <property type="project" value="GO_Central"/>
</dbReference>
<dbReference type="UniPathway" id="UPA00223">
    <property type="reaction ID" value="UER01006"/>
</dbReference>
<dbReference type="Gene3D" id="1.10.1060.10">
    <property type="entry name" value="Alpha-helical ferredoxin"/>
    <property type="match status" value="1"/>
</dbReference>
<dbReference type="Ensembl" id="ENSLOCT00000009434.1">
    <property type="protein sequence ID" value="ENSLOCP00000009423.1"/>
    <property type="gene ID" value="ENSLOCG00000007761.1"/>
</dbReference>
<evidence type="ECO:0000256" key="7">
    <source>
        <dbReference type="ARBA" id="ARBA00016766"/>
    </source>
</evidence>
<evidence type="ECO:0000256" key="17">
    <source>
        <dbReference type="ARBA" id="ARBA00034078"/>
    </source>
</evidence>
<proteinExistence type="inferred from homology"/>
<evidence type="ECO:0000256" key="8">
    <source>
        <dbReference type="ARBA" id="ARBA00022485"/>
    </source>
</evidence>
<feature type="domain" description="2Fe-2S ferredoxin-type" evidence="21">
    <location>
        <begin position="39"/>
        <end position="129"/>
    </location>
</feature>
<evidence type="ECO:0000256" key="11">
    <source>
        <dbReference type="ARBA" id="ARBA00022723"/>
    </source>
</evidence>
<organism evidence="22 23">
    <name type="scientific">Lepisosteus oculatus</name>
    <name type="common">Spotted gar</name>
    <dbReference type="NCBI Taxonomy" id="7918"/>
    <lineage>
        <taxon>Eukaryota</taxon>
        <taxon>Metazoa</taxon>
        <taxon>Chordata</taxon>
        <taxon>Craniata</taxon>
        <taxon>Vertebrata</taxon>
        <taxon>Euteleostomi</taxon>
        <taxon>Actinopterygii</taxon>
        <taxon>Neopterygii</taxon>
        <taxon>Holostei</taxon>
        <taxon>Semionotiformes</taxon>
        <taxon>Lepisosteidae</taxon>
        <taxon>Lepisosteus</taxon>
    </lineage>
</organism>
<dbReference type="GO" id="GO:0051539">
    <property type="term" value="F:4 iron, 4 sulfur cluster binding"/>
    <property type="evidence" value="ECO:0007669"/>
    <property type="project" value="UniProtKB-KW"/>
</dbReference>
<dbReference type="InterPro" id="IPR025192">
    <property type="entry name" value="Succ_DH/fum_Rdtase_N"/>
</dbReference>